<dbReference type="InterPro" id="IPR029044">
    <property type="entry name" value="Nucleotide-diphossugar_trans"/>
</dbReference>
<comment type="caution">
    <text evidence="5">The sequence shown here is derived from an EMBL/GenBank/DDBJ whole genome shotgun (WGS) entry which is preliminary data.</text>
</comment>
<dbReference type="Proteomes" id="UP000037175">
    <property type="component" value="Unassembled WGS sequence"/>
</dbReference>
<dbReference type="PANTHER" id="PTHR43398:SF1">
    <property type="entry name" value="DOLICHOL-PHOSPHATE MANNOSYLTRANSFERASE SUBUNIT 1"/>
    <property type="match status" value="1"/>
</dbReference>
<comment type="similarity">
    <text evidence="1">Belongs to the glycosyltransferase 2 family.</text>
</comment>
<dbReference type="AlphaFoldDB" id="A0A0L6W1I4"/>
<dbReference type="GO" id="GO:0009247">
    <property type="term" value="P:glycolipid biosynthetic process"/>
    <property type="evidence" value="ECO:0007669"/>
    <property type="project" value="TreeGrafter"/>
</dbReference>
<evidence type="ECO:0000256" key="2">
    <source>
        <dbReference type="ARBA" id="ARBA00022676"/>
    </source>
</evidence>
<evidence type="ECO:0000256" key="3">
    <source>
        <dbReference type="ARBA" id="ARBA00022679"/>
    </source>
</evidence>
<feature type="domain" description="Glycosyltransferase 2-like" evidence="4">
    <location>
        <begin position="5"/>
        <end position="170"/>
    </location>
</feature>
<sequence length="251" mass="28549">MKALVVIPTYNEKENIAKLIGELMKVNGELEVLVVDDGSPDGTGEIVRALARENERVHVIHRPGKMGLGTAYIAGFRYALSRSDIECILEMDADFSHQPKYIKDFLREIKEHDVVLGSRYIPGGGVENWGWPRRLLSKGGSLFARLVLGLPYRDCTGGFRCYRRQVLEQIDLNTITSEGFGFQVEMLYACHQNKFRIKEIPIIFPDRREGTSKISRKIVLEAFCMVLKLRVLHKQSFRKTLPESPVQARGK</sequence>
<organism evidence="5 6">
    <name type="scientific">Thermincola ferriacetica</name>
    <dbReference type="NCBI Taxonomy" id="281456"/>
    <lineage>
        <taxon>Bacteria</taxon>
        <taxon>Bacillati</taxon>
        <taxon>Bacillota</taxon>
        <taxon>Clostridia</taxon>
        <taxon>Eubacteriales</taxon>
        <taxon>Thermincolaceae</taxon>
        <taxon>Thermincola</taxon>
    </lineage>
</organism>
<evidence type="ECO:0000259" key="4">
    <source>
        <dbReference type="Pfam" id="PF00535"/>
    </source>
</evidence>
<dbReference type="EMBL" id="LGTE01000013">
    <property type="protein sequence ID" value="KNZ69341.1"/>
    <property type="molecule type" value="Genomic_DNA"/>
</dbReference>
<dbReference type="Pfam" id="PF00535">
    <property type="entry name" value="Glycos_transf_2"/>
    <property type="match status" value="1"/>
</dbReference>
<protein>
    <submittedName>
        <fullName evidence="5">Dolichyl-phosphate beta-D-mannosyltransferase</fullName>
    </submittedName>
</protein>
<proteinExistence type="inferred from homology"/>
<evidence type="ECO:0000256" key="1">
    <source>
        <dbReference type="ARBA" id="ARBA00006739"/>
    </source>
</evidence>
<name>A0A0L6W1I4_9FIRM</name>
<gene>
    <name evidence="5" type="ORF">Tfer_1978</name>
</gene>
<dbReference type="GO" id="GO:0004582">
    <property type="term" value="F:dolichyl-phosphate beta-D-mannosyltransferase activity"/>
    <property type="evidence" value="ECO:0007669"/>
    <property type="project" value="InterPro"/>
</dbReference>
<dbReference type="InterPro" id="IPR001173">
    <property type="entry name" value="Glyco_trans_2-like"/>
</dbReference>
<dbReference type="PANTHER" id="PTHR43398">
    <property type="entry name" value="DOLICHOL-PHOSPHATE MANNOSYLTRANSFERASE SUBUNIT 1"/>
    <property type="match status" value="1"/>
</dbReference>
<reference evidence="6" key="1">
    <citation type="submission" date="2015-07" db="EMBL/GenBank/DDBJ databases">
        <title>Complete Genome of Thermincola ferriacetica strain Z-0001T.</title>
        <authorList>
            <person name="Lusk B."/>
            <person name="Badalamenti J.P."/>
            <person name="Parameswaran P."/>
            <person name="Bond D.R."/>
            <person name="Torres C.I."/>
        </authorList>
    </citation>
    <scope>NUCLEOTIDE SEQUENCE [LARGE SCALE GENOMIC DNA]</scope>
    <source>
        <strain evidence="6">Z-0001</strain>
    </source>
</reference>
<dbReference type="CDD" id="cd06442">
    <property type="entry name" value="DPM1_like"/>
    <property type="match status" value="1"/>
</dbReference>
<dbReference type="RefSeq" id="WP_052218170.1">
    <property type="nucleotide sequence ID" value="NZ_LGTE01000013.1"/>
</dbReference>
<evidence type="ECO:0000313" key="6">
    <source>
        <dbReference type="Proteomes" id="UP000037175"/>
    </source>
</evidence>
<evidence type="ECO:0000313" key="5">
    <source>
        <dbReference type="EMBL" id="KNZ69341.1"/>
    </source>
</evidence>
<dbReference type="SUPFAM" id="SSF53448">
    <property type="entry name" value="Nucleotide-diphospho-sugar transferases"/>
    <property type="match status" value="1"/>
</dbReference>
<keyword evidence="6" id="KW-1185">Reference proteome</keyword>
<dbReference type="Gene3D" id="3.90.550.10">
    <property type="entry name" value="Spore Coat Polysaccharide Biosynthesis Protein SpsA, Chain A"/>
    <property type="match status" value="1"/>
</dbReference>
<dbReference type="FunFam" id="3.90.550.10:FF:000122">
    <property type="entry name" value="Dolichol-phosphate mannosyltransferase subunit 1"/>
    <property type="match status" value="1"/>
</dbReference>
<keyword evidence="3 5" id="KW-0808">Transferase</keyword>
<accession>A0A0L6W1I4</accession>
<dbReference type="GO" id="GO:0016020">
    <property type="term" value="C:membrane"/>
    <property type="evidence" value="ECO:0007669"/>
    <property type="project" value="GOC"/>
</dbReference>
<dbReference type="InterPro" id="IPR039528">
    <property type="entry name" value="DPM1-like"/>
</dbReference>
<keyword evidence="2 5" id="KW-0328">Glycosyltransferase</keyword>